<feature type="transmembrane region" description="Helical" evidence="1">
    <location>
        <begin position="97"/>
        <end position="117"/>
    </location>
</feature>
<sequence>MLVSLAASPRMAPTLQVSGRSSDVSVIILLLLSKVLFPFYPPVLHKYNHLSCFYCYTSHASEFRESSFTILFLYLFVCLFYLFYFPFQRDEQSWPKLLLTFVMQWYGLILFAFSFFLRFI</sequence>
<feature type="transmembrane region" description="Helical" evidence="1">
    <location>
        <begin position="66"/>
        <end position="85"/>
    </location>
</feature>
<feature type="transmembrane region" description="Helical" evidence="1">
    <location>
        <begin position="21"/>
        <end position="40"/>
    </location>
</feature>
<evidence type="ECO:0000256" key="1">
    <source>
        <dbReference type="SAM" id="Phobius"/>
    </source>
</evidence>
<dbReference type="AlphaFoldDB" id="G0UKV0"/>
<accession>G0UKV0</accession>
<evidence type="ECO:0000313" key="2">
    <source>
        <dbReference type="EMBL" id="CCC90005.1"/>
    </source>
</evidence>
<keyword evidence="1" id="KW-1133">Transmembrane helix</keyword>
<gene>
    <name evidence="2" type="ORF">TCIL3000_4_890</name>
</gene>
<dbReference type="EMBL" id="HE575317">
    <property type="protein sequence ID" value="CCC90005.1"/>
    <property type="molecule type" value="Genomic_DNA"/>
</dbReference>
<organism evidence="2">
    <name type="scientific">Trypanosoma congolense (strain IL3000)</name>
    <dbReference type="NCBI Taxonomy" id="1068625"/>
    <lineage>
        <taxon>Eukaryota</taxon>
        <taxon>Discoba</taxon>
        <taxon>Euglenozoa</taxon>
        <taxon>Kinetoplastea</taxon>
        <taxon>Metakinetoplastina</taxon>
        <taxon>Trypanosomatida</taxon>
        <taxon>Trypanosomatidae</taxon>
        <taxon>Trypanosoma</taxon>
        <taxon>Nannomonas</taxon>
    </lineage>
</organism>
<keyword evidence="1" id="KW-0472">Membrane</keyword>
<proteinExistence type="predicted"/>
<name>G0UKV0_TRYCI</name>
<protein>
    <submittedName>
        <fullName evidence="2">Uncharacterized protein</fullName>
    </submittedName>
</protein>
<keyword evidence="1" id="KW-0812">Transmembrane</keyword>
<reference evidence="2" key="1">
    <citation type="journal article" date="2012" name="Proc. Natl. Acad. Sci. U.S.A.">
        <title>Antigenic diversity is generated by distinct evolutionary mechanisms in African trypanosome species.</title>
        <authorList>
            <person name="Jackson A.P."/>
            <person name="Berry A."/>
            <person name="Aslett M."/>
            <person name="Allison H.C."/>
            <person name="Burton P."/>
            <person name="Vavrova-Anderson J."/>
            <person name="Brown R."/>
            <person name="Browne H."/>
            <person name="Corton N."/>
            <person name="Hauser H."/>
            <person name="Gamble J."/>
            <person name="Gilderthorp R."/>
            <person name="Marcello L."/>
            <person name="McQuillan J."/>
            <person name="Otto T.D."/>
            <person name="Quail M.A."/>
            <person name="Sanders M.J."/>
            <person name="van Tonder A."/>
            <person name="Ginger M.L."/>
            <person name="Field M.C."/>
            <person name="Barry J.D."/>
            <person name="Hertz-Fowler C."/>
            <person name="Berriman M."/>
        </authorList>
    </citation>
    <scope>NUCLEOTIDE SEQUENCE</scope>
    <source>
        <strain evidence="2">IL3000</strain>
    </source>
</reference>